<feature type="binding site" evidence="7">
    <location>
        <position position="209"/>
    </location>
    <ligand>
        <name>Zn(2+)</name>
        <dbReference type="ChEBI" id="CHEBI:29105"/>
        <label>1</label>
    </ligand>
</feature>
<evidence type="ECO:0000256" key="4">
    <source>
        <dbReference type="ARBA" id="ARBA00022723"/>
    </source>
</evidence>
<dbReference type="AlphaFoldDB" id="A0A4U9QYK3"/>
<evidence type="ECO:0000313" key="8">
    <source>
        <dbReference type="EMBL" id="VTQ82941.1"/>
    </source>
</evidence>
<dbReference type="GO" id="GO:0004177">
    <property type="term" value="F:aminopeptidase activity"/>
    <property type="evidence" value="ECO:0007669"/>
    <property type="project" value="UniProtKB-UniRule"/>
</dbReference>
<dbReference type="PANTHER" id="PTHR32481:SF6">
    <property type="entry name" value="ENDOGLUCANASE"/>
    <property type="match status" value="1"/>
</dbReference>
<evidence type="ECO:0000256" key="7">
    <source>
        <dbReference type="PIRSR" id="PIRSR001123-2"/>
    </source>
</evidence>
<dbReference type="RefSeq" id="WP_138209085.1">
    <property type="nucleotide sequence ID" value="NZ_CBCRUQ010000010.1"/>
</dbReference>
<dbReference type="Gene3D" id="3.40.630.10">
    <property type="entry name" value="Zn peptidases"/>
    <property type="match status" value="1"/>
</dbReference>
<dbReference type="Proteomes" id="UP000308489">
    <property type="component" value="Chromosome 1"/>
</dbReference>
<evidence type="ECO:0000256" key="1">
    <source>
        <dbReference type="ARBA" id="ARBA00006272"/>
    </source>
</evidence>
<dbReference type="GO" id="GO:0046872">
    <property type="term" value="F:metal ion binding"/>
    <property type="evidence" value="ECO:0007669"/>
    <property type="project" value="UniProtKB-UniRule"/>
</dbReference>
<organism evidence="8 9">
    <name type="scientific">Hathewaya histolytica</name>
    <name type="common">Clostridium histolyticum</name>
    <dbReference type="NCBI Taxonomy" id="1498"/>
    <lineage>
        <taxon>Bacteria</taxon>
        <taxon>Bacillati</taxon>
        <taxon>Bacillota</taxon>
        <taxon>Clostridia</taxon>
        <taxon>Eubacteriales</taxon>
        <taxon>Clostridiaceae</taxon>
        <taxon>Hathewaya</taxon>
    </lineage>
</organism>
<evidence type="ECO:0000256" key="6">
    <source>
        <dbReference type="PIRNR" id="PIRNR001123"/>
    </source>
</evidence>
<dbReference type="EMBL" id="LR590481">
    <property type="protein sequence ID" value="VTQ82941.1"/>
    <property type="molecule type" value="Genomic_DNA"/>
</dbReference>
<dbReference type="Gene3D" id="2.40.30.40">
    <property type="entry name" value="Peptidase M42, domain 2"/>
    <property type="match status" value="1"/>
</dbReference>
<dbReference type="PANTHER" id="PTHR32481">
    <property type="entry name" value="AMINOPEPTIDASE"/>
    <property type="match status" value="1"/>
</dbReference>
<keyword evidence="9" id="KW-1185">Reference proteome</keyword>
<comment type="cofactor">
    <cofactor evidence="7">
        <name>a divalent metal cation</name>
        <dbReference type="ChEBI" id="CHEBI:60240"/>
    </cofactor>
    <text evidence="7">Binds 2 divalent metal cations per subunit.</text>
</comment>
<dbReference type="InterPro" id="IPR023367">
    <property type="entry name" value="Peptidase_M42_dom2"/>
</dbReference>
<evidence type="ECO:0000256" key="2">
    <source>
        <dbReference type="ARBA" id="ARBA00022438"/>
    </source>
</evidence>
<evidence type="ECO:0000256" key="3">
    <source>
        <dbReference type="ARBA" id="ARBA00022670"/>
    </source>
</evidence>
<dbReference type="InterPro" id="IPR051464">
    <property type="entry name" value="Peptidase_M42_aminopept"/>
</dbReference>
<protein>
    <submittedName>
        <fullName evidence="8">Peptidase family protein</fullName>
    </submittedName>
</protein>
<accession>A0A4U9QYK3</accession>
<sequence>MSVNQVLDSLDLNKDQYDAINNLKNLISPYVSKTSIDKFNNIIGKHDKGIKKVVLCCKIDEPEFIVREIDRSGLVKIEPVVMVRFDNLILHPVIAYGIEELKGVISPISQGFNKRYGYVDLGMNFKEVSEKLKIGDKVQLYQKSFKLNEEKFIFSVKKEIFNLATVIEIIKKNNTKNMGINMEYIFFPYWHGIHYALNNTEADLMIILDTCTSMKNVKIGKGPVMNVGPYFSSKYTKIFEETSVIYNLPFQVKARGSGGDVYRKNIIGILNRNIPAIHLSIPIQYPYSTIHKVNSADLDNTVELTTKFLVEWFKRYGE</sequence>
<dbReference type="SUPFAM" id="SSF53187">
    <property type="entry name" value="Zn-dependent exopeptidases"/>
    <property type="match status" value="1"/>
</dbReference>
<evidence type="ECO:0000313" key="9">
    <source>
        <dbReference type="Proteomes" id="UP000308489"/>
    </source>
</evidence>
<dbReference type="InterPro" id="IPR008007">
    <property type="entry name" value="Peptidase_M42"/>
</dbReference>
<dbReference type="GO" id="GO:0006508">
    <property type="term" value="P:proteolysis"/>
    <property type="evidence" value="ECO:0007669"/>
    <property type="project" value="UniProtKB-KW"/>
</dbReference>
<gene>
    <name evidence="8" type="ORF">NCTC503_00264</name>
</gene>
<keyword evidence="4 7" id="KW-0479">Metal-binding</keyword>
<proteinExistence type="inferred from homology"/>
<keyword evidence="5" id="KW-0378">Hydrolase</keyword>
<dbReference type="Pfam" id="PF05343">
    <property type="entry name" value="Peptidase_M42"/>
    <property type="match status" value="1"/>
</dbReference>
<name>A0A4U9QYK3_HATHI</name>
<keyword evidence="2" id="KW-0031">Aminopeptidase</keyword>
<reference evidence="8 9" key="1">
    <citation type="submission" date="2019-05" db="EMBL/GenBank/DDBJ databases">
        <authorList>
            <consortium name="Pathogen Informatics"/>
        </authorList>
    </citation>
    <scope>NUCLEOTIDE SEQUENCE [LARGE SCALE GENOMIC DNA]</scope>
    <source>
        <strain evidence="8 9">NCTC503</strain>
    </source>
</reference>
<dbReference type="PIRSF" id="PIRSF001123">
    <property type="entry name" value="PepA_GA"/>
    <property type="match status" value="1"/>
</dbReference>
<keyword evidence="3" id="KW-0645">Protease</keyword>
<dbReference type="KEGG" id="hhw:NCTC503_00264"/>
<evidence type="ECO:0000256" key="5">
    <source>
        <dbReference type="ARBA" id="ARBA00022801"/>
    </source>
</evidence>
<comment type="similarity">
    <text evidence="1 6">Belongs to the peptidase M42 family.</text>
</comment>